<protein>
    <submittedName>
        <fullName evidence="1">Uncharacterized protein</fullName>
    </submittedName>
</protein>
<keyword evidence="2" id="KW-1185">Reference proteome</keyword>
<reference evidence="1 2" key="1">
    <citation type="journal article" date="2015" name="Sci. Rep.">
        <title>Chromosome-level genome map provides insights into diverse defense mechanisms in the medicinal fungus Ganoderma sinense.</title>
        <authorList>
            <person name="Zhu Y."/>
            <person name="Xu J."/>
            <person name="Sun C."/>
            <person name="Zhou S."/>
            <person name="Xu H."/>
            <person name="Nelson D.R."/>
            <person name="Qian J."/>
            <person name="Song J."/>
            <person name="Luo H."/>
            <person name="Xiang L."/>
            <person name="Li Y."/>
            <person name="Xu Z."/>
            <person name="Ji A."/>
            <person name="Wang L."/>
            <person name="Lu S."/>
            <person name="Hayward A."/>
            <person name="Sun W."/>
            <person name="Li X."/>
            <person name="Schwartz D.C."/>
            <person name="Wang Y."/>
            <person name="Chen S."/>
        </authorList>
    </citation>
    <scope>NUCLEOTIDE SEQUENCE [LARGE SCALE GENOMIC DNA]</scope>
    <source>
        <strain evidence="1 2">ZZ0214-1</strain>
    </source>
</reference>
<comment type="caution">
    <text evidence="1">The sequence shown here is derived from an EMBL/GenBank/DDBJ whole genome shotgun (WGS) entry which is preliminary data.</text>
</comment>
<proteinExistence type="predicted"/>
<sequence length="246" mass="26950">MSSTTLTLTESEVLSHLPAGSRIVSPTAKVFIKHADHRWWNWVNNACTGLSLQPGHDLPKGSLAYLPNELVLSCYVKHPNGSWLNVQPPREAFSPNNAAAPLQIISQTPYKSGAALVDDQVVPFNVLMTAAERGEVADPAGHAFTGDLASPSREKFSIRFGLPFVESSRYKAGQHNLHRAKVPVMRRQLAMDIAKEVRRVMDALEEIHKPLALPGGRQVAFEELVLVDIQRMSHGSLQPTLAVRGA</sequence>
<dbReference type="Proteomes" id="UP000230002">
    <property type="component" value="Unassembled WGS sequence"/>
</dbReference>
<dbReference type="AlphaFoldDB" id="A0A2G8SJ64"/>
<evidence type="ECO:0000313" key="2">
    <source>
        <dbReference type="Proteomes" id="UP000230002"/>
    </source>
</evidence>
<dbReference type="OrthoDB" id="2758769at2759"/>
<organism evidence="1 2">
    <name type="scientific">Ganoderma sinense ZZ0214-1</name>
    <dbReference type="NCBI Taxonomy" id="1077348"/>
    <lineage>
        <taxon>Eukaryota</taxon>
        <taxon>Fungi</taxon>
        <taxon>Dikarya</taxon>
        <taxon>Basidiomycota</taxon>
        <taxon>Agaricomycotina</taxon>
        <taxon>Agaricomycetes</taxon>
        <taxon>Polyporales</taxon>
        <taxon>Polyporaceae</taxon>
        <taxon>Ganoderma</taxon>
    </lineage>
</organism>
<evidence type="ECO:0000313" key="1">
    <source>
        <dbReference type="EMBL" id="PIL33815.1"/>
    </source>
</evidence>
<name>A0A2G8SJ64_9APHY</name>
<gene>
    <name evidence="1" type="ORF">GSI_04440</name>
</gene>
<dbReference type="EMBL" id="AYKW01000007">
    <property type="protein sequence ID" value="PIL33815.1"/>
    <property type="molecule type" value="Genomic_DNA"/>
</dbReference>
<accession>A0A2G8SJ64</accession>